<dbReference type="RefSeq" id="WP_023400171.1">
    <property type="nucleotide sequence ID" value="NZ_AUSV01000061.1"/>
</dbReference>
<protein>
    <submittedName>
        <fullName evidence="1">Uncharacterized protein</fullName>
    </submittedName>
</protein>
<dbReference type="EMBL" id="AUSV01000061">
    <property type="protein sequence ID" value="ESP92385.1"/>
    <property type="molecule type" value="Genomic_DNA"/>
</dbReference>
<feature type="non-terminal residue" evidence="1">
    <location>
        <position position="98"/>
    </location>
</feature>
<dbReference type="AlphaFoldDB" id="V4HNK9"/>
<name>V4HNK9_PSEL2</name>
<organism evidence="1 2">
    <name type="scientific">Pseudoalteromonas luteoviolacea (strain 2ta16)</name>
    <dbReference type="NCBI Taxonomy" id="1353533"/>
    <lineage>
        <taxon>Bacteria</taxon>
        <taxon>Pseudomonadati</taxon>
        <taxon>Pseudomonadota</taxon>
        <taxon>Gammaproteobacteria</taxon>
        <taxon>Alteromonadales</taxon>
        <taxon>Pseudoalteromonadaceae</taxon>
        <taxon>Pseudoalteromonas</taxon>
    </lineage>
</organism>
<reference evidence="1 2" key="1">
    <citation type="submission" date="2013-07" db="EMBL/GenBank/DDBJ databases">
        <title>Draft genome sequence of Pseudoalteromonas luteoviolacea 2ta16.</title>
        <authorList>
            <person name="Allen E.E."/>
            <person name="Azam F."/>
            <person name="Podell S."/>
        </authorList>
    </citation>
    <scope>NUCLEOTIDE SEQUENCE [LARGE SCALE GENOMIC DNA]</scope>
    <source>
        <strain evidence="1 2">2ta16</strain>
    </source>
</reference>
<accession>V4HNK9</accession>
<dbReference type="Proteomes" id="UP000017820">
    <property type="component" value="Unassembled WGS sequence"/>
</dbReference>
<evidence type="ECO:0000313" key="2">
    <source>
        <dbReference type="Proteomes" id="UP000017820"/>
    </source>
</evidence>
<feature type="non-terminal residue" evidence="1">
    <location>
        <position position="1"/>
    </location>
</feature>
<evidence type="ECO:0000313" key="1">
    <source>
        <dbReference type="EMBL" id="ESP92385.1"/>
    </source>
</evidence>
<comment type="caution">
    <text evidence="1">The sequence shown here is derived from an EMBL/GenBank/DDBJ whole genome shotgun (WGS) entry which is preliminary data.</text>
</comment>
<sequence>VELLVEAVLCTLVRFRCPDCGKTITCYPDFAIANKHYTRQSIESFSRAYVQDDHKTYEDAVMTDDGVPERPVSGQALAPSSVHRWISTLADLTCDGIK</sequence>
<proteinExistence type="predicted"/>
<gene>
    <name evidence="1" type="ORF">PL2TA16_04497</name>
</gene>